<sequence length="150" mass="17519">MNNTPSRFEILQIEIEKMIQFASCRAKQNKKKSFRIYISIAISSALITFLVAVGDDFKEYRTIIKILTLFFSAASTIFAAWDGFYNHKELWVIYGETRGRLKELELKTKLATEEDKNNADFIDQIHKEFQSVVNHGSFKWKELRLEENGN</sequence>
<proteinExistence type="predicted"/>
<dbReference type="RefSeq" id="WP_182124181.1">
    <property type="nucleotide sequence ID" value="NZ_JACGLS010000001.1"/>
</dbReference>
<accession>A0A839AMH3</accession>
<keyword evidence="3" id="KW-1185">Reference proteome</keyword>
<protein>
    <submittedName>
        <fullName evidence="2">DUF4231 domain-containing protein</fullName>
    </submittedName>
</protein>
<dbReference type="NCBIfam" id="NF033634">
    <property type="entry name" value="SLATT_1"/>
    <property type="match status" value="1"/>
</dbReference>
<keyword evidence="1" id="KW-0812">Transmembrane</keyword>
<evidence type="ECO:0000313" key="2">
    <source>
        <dbReference type="EMBL" id="MBA6155697.1"/>
    </source>
</evidence>
<dbReference type="Pfam" id="PF14015">
    <property type="entry name" value="DUF4231"/>
    <property type="match status" value="1"/>
</dbReference>
<dbReference type="InterPro" id="IPR025325">
    <property type="entry name" value="DUF4231"/>
</dbReference>
<feature type="transmembrane region" description="Helical" evidence="1">
    <location>
        <begin position="34"/>
        <end position="54"/>
    </location>
</feature>
<reference evidence="2 3" key="1">
    <citation type="submission" date="2020-07" db="EMBL/GenBank/DDBJ databases">
        <title>Bacterium isolated from marine sediment.</title>
        <authorList>
            <person name="Shang D."/>
            <person name="Du Z.-J."/>
        </authorList>
    </citation>
    <scope>NUCLEOTIDE SEQUENCE [LARGE SCALE GENOMIC DNA]</scope>
    <source>
        <strain evidence="2 3">S7007</strain>
    </source>
</reference>
<feature type="transmembrane region" description="Helical" evidence="1">
    <location>
        <begin position="60"/>
        <end position="81"/>
    </location>
</feature>
<keyword evidence="1" id="KW-0472">Membrane</keyword>
<comment type="caution">
    <text evidence="2">The sequence shown here is derived from an EMBL/GenBank/DDBJ whole genome shotgun (WGS) entry which is preliminary data.</text>
</comment>
<dbReference type="Proteomes" id="UP000563906">
    <property type="component" value="Unassembled WGS sequence"/>
</dbReference>
<organism evidence="2 3">
    <name type="scientific">Tenacibaculum pelagium</name>
    <dbReference type="NCBI Taxonomy" id="2759527"/>
    <lineage>
        <taxon>Bacteria</taxon>
        <taxon>Pseudomonadati</taxon>
        <taxon>Bacteroidota</taxon>
        <taxon>Flavobacteriia</taxon>
        <taxon>Flavobacteriales</taxon>
        <taxon>Flavobacteriaceae</taxon>
        <taxon>Tenacibaculum</taxon>
    </lineage>
</organism>
<name>A0A839AMH3_9FLAO</name>
<dbReference type="AlphaFoldDB" id="A0A839AMH3"/>
<evidence type="ECO:0000256" key="1">
    <source>
        <dbReference type="SAM" id="Phobius"/>
    </source>
</evidence>
<dbReference type="EMBL" id="JACGLS010000001">
    <property type="protein sequence ID" value="MBA6155697.1"/>
    <property type="molecule type" value="Genomic_DNA"/>
</dbReference>
<keyword evidence="1" id="KW-1133">Transmembrane helix</keyword>
<evidence type="ECO:0000313" key="3">
    <source>
        <dbReference type="Proteomes" id="UP000563906"/>
    </source>
</evidence>
<gene>
    <name evidence="2" type="ORF">H3Z83_04055</name>
</gene>